<accession>A0A2U7UDY6</accession>
<name>A0A2U7UDY6_9VIRU</name>
<dbReference type="RefSeq" id="YP_009482625.1">
    <property type="nucleotide sequence ID" value="NC_037666.1"/>
</dbReference>
<sequence>MDAEENRQGQPSSGSSKTPIAVCHAVSLRLGACVAYWRAQGHTIDRVDCVWARLPGELLRCVFECLHPASLASLLVAGSRALMHAAVCTNDDLVVDALWWHLWNLPDVMRLNTTDSAMCFLDQRMIAPVSGADADCVLRAAWIYATPTASHACAYSNPIAIDSSHPAHALDLWSGRTAGGVTYDPDGVAALALSCARSCSDRAFTAIVDLAARSHGCARFAKDAHGRLLRACDKNGRAYHENHELILTHLIAQFAYAGRAAFLLSWFESDHADCIDDWGTNHLACVDDVAFSAAIHADSETRNGADADDPAIALARRFSAQCNADRLSCTRYGCACSDTAKECDKMPFDWWLPAAVVALDLQRPERAKRLIGFGLRMALTYAFARYADGSWCSETVGRMVLSLCDDRRYDADVHRPDVDEAEIATSWWSVSCFFHHDQIVAMVSRALRFVPWHYGSVVRAQVVHLVADRLVRMMNLHDMNPVATARVANSILAQVGLH</sequence>
<dbReference type="EMBL" id="MG011690">
    <property type="protein sequence ID" value="AVK76622.1"/>
    <property type="molecule type" value="Genomic_DNA"/>
</dbReference>
<proteinExistence type="predicted"/>
<dbReference type="Proteomes" id="UP000249287">
    <property type="component" value="Segment"/>
</dbReference>
<evidence type="ECO:0008006" key="2">
    <source>
        <dbReference type="Google" id="ProtNLM"/>
    </source>
</evidence>
<dbReference type="KEGG" id="vg:36843335"/>
<evidence type="ECO:0000313" key="1">
    <source>
        <dbReference type="EMBL" id="AVK76622.1"/>
    </source>
</evidence>
<gene>
    <name evidence="1" type="ORF">pneo_cds_1015</name>
</gene>
<reference evidence="1" key="1">
    <citation type="journal article" date="2018" name="Nat. Commun.">
        <title>Diversity and evolution of the emerging Pandoraviridae family.</title>
        <authorList>
            <person name="Legendre M."/>
            <person name="Fabre E."/>
            <person name="Poirot O."/>
            <person name="Jeudy S."/>
            <person name="Lartigue A."/>
            <person name="Alempic J.M."/>
            <person name="Beucher L."/>
            <person name="Philippe N."/>
            <person name="Bertaux L."/>
            <person name="Christo-Foroux E."/>
            <person name="Labadie K."/>
            <person name="Coute Y."/>
            <person name="Abergel C."/>
            <person name="Claverie J.M."/>
        </authorList>
    </citation>
    <scope>NUCLEOTIDE SEQUENCE [LARGE SCALE GENOMIC DNA]</scope>
    <source>
        <strain evidence="1">Neocaledonia</strain>
    </source>
</reference>
<organism evidence="1">
    <name type="scientific">Pandoravirus neocaledonia</name>
    <dbReference type="NCBI Taxonomy" id="2107708"/>
    <lineage>
        <taxon>Viruses</taxon>
        <taxon>Pandoravirus</taxon>
    </lineage>
</organism>
<protein>
    <recommendedName>
        <fullName evidence="2">F-box domain containing protein</fullName>
    </recommendedName>
</protein>
<dbReference type="GeneID" id="36843335"/>